<proteinExistence type="predicted"/>
<evidence type="ECO:0000313" key="2">
    <source>
        <dbReference type="Proteomes" id="UP000828941"/>
    </source>
</evidence>
<sequence length="2720" mass="311559">MDLVTSLLSEKCLDCVLKLPSRELSYLLCYKNKLKELNEKAEQLKGKEATEREKIEVAARRHGEVMIHEDVKLWLQKVDEIKEIPEVGGSTNTNLSKYEGLIPSLLGRHQRGRRAVKLAEDVDKLLNEKFGEVSYRPIIPEWIKSLFSEIGSEGLQSRVKTVEDIMTALEDSRIRTVGIWGQGGVGKTTIAKAIAQKALEKKLFKVVVMATVTRNIQIRKIQGQIADMLAMALEEETEIGRAGQLRERLKKDKENTLVILDDLWDGLDLNKLGIPVHDDDSSQKTMRNDSVFPGNKSENCGGCKILLTSRSKEVLSSQMNVRKNSLFSLDVLGEKESEIVFKKAAGLHDKNSQFDLLASNIATKCAGLPVALVTVGRILKGKSSSVWNNVLQQLERQEFTTVQESMEFPTKLSYEHLEKEELRAMFLLCAQMGNDSLILDLLKHCIGLGILEGAYTIREARVKLKVLIERLKDSSLVLNSYSYDRFTMHDIVRDSALSIAFKEQHVFYKRNVKLYDEWLDKDKLEKYTTISLHCCDIVGKLPESLNFPRLRLFCIENNDHSFRIPDKFFEGMTELRVLLLIGIDLSRIPSSIKCLKHLRMLCLEQCVIGDDLSLIGKLEKLRILSFSGSELKSFPFELGLEELQLLDISNCSRLRVNPCIVMACLNNLEELYMRNSLVEWEQVKSNASLSELSHLQKLKALDMHIPDLDALPKNVFFHVLDYYMITFGDFKMFLEEGFKMPDQYEESRTMALHLKEGNNIHSRKGIKLLFKTVENLFLGNLHGVENIFYELNLQGFPCLKHLYIANNNDIKYIINSMNLLYPQEVFTNLESLHLYKLKNLETICCSDLTNASFSNLKIVKIKMCHQLQSLFSFSTVKLLTHLEAIEVSKCENMEVIADIERQGCTEIEVVGKGDFPQLRHVILKALPKFSSFYSNGELLFDERVENNLESIEISSIKISQIWSNPHLSSNSKFESLLKLDVDNCPNLKYLLSFSMAKCLKNLKALKVSECHGMELLIQEDRTNETEQVDIFPNLKEIKIIRMSNLTEIWHKPRNQVGSDSYRNLESVDIEFCNKLVTVFPHHMVAMLKKLESLVVAWSYSVEVIFDIGNNPPTDPAKDTCLRKLQLTFLLNLKHVWSSDPEGILNFKSLQDVMVYGCDKINNLFPFSVANGLKQLESLSILNCGGMEQIVGSENGSNANGVKFVFPNLTSVRFDGLRKLRSFYPGSHNIEWPQLKNFSLDNCENLLVFTEETSNQKRLPILSEQVIPNLQSLVLGNKEVDLLSRCIDNYHLNSLKALDVWQLTNPEFLFRLLHRTPNLEKLNLWDCDFKELLRPGMLTAMEKIGIVVQLKDFSLYEMSSLHDIGFEQDPSLFQMLQRLTVRDCNHLINLVLGTVCFNHLTYLKVGSCDGLINLMESSTAKSLSQLTTLEISHCRAMEEIVSKKERKDEREDKIAFHRLTTLNLHNLYNLTSFCSSECCSFMFPMLERLVVIQCPKMKIFTQGVLEVPKLQKVYFGEEKEGKWYWKDNLNETIQEVFLNVMSIEDLELSVYPHLEELWHGKVPIPEKCFTNLKNLTMVNCEFLSTAIPCYLLPYLTNLKKLIVRSCNSVETVFDIGDIKTEEIHLERMTLENLPNLKNIFFEHSGCLKLFNGPQLEQWRHVEVRQLENYFGNLTTLKVERCDFISNVIPCNVVPCLKNLENLKVSSCRSVEKIFDVNDELLTSETKGLAFPLKYLTLDNLPALKNVWNLVKISQGIFSIPNLERVSIKSCQSLNFLFPASLAENLENLRCISIENCEEMEEIVGKDETAAEGEFPKFKFPCLTELTLKGLFKLKCFYPEKHNLECPKLESFQVFHCGMLDIFTQELRSIPKDDDGSSSNGGSLYSLHHEVIPKQEHLTLNPRDIIMLSCGEFQESLHNIKRLKLQCFHNVNEGDTLPYGFLNNIPNIEALEMFCSGFNMIFPSQRPEVDENRILTQIRKLVLEMLPGLKRIGLGHSWIDPLCSNLQVLEVRRCNLLTTLVQSTVSFCNLKKLSIVSCHGLEYLFTSSTAKSLVQLEEMFINSSKSIKGIVAKEEDESSFHEIIFRNLRKLKLLCLSSLLRFYTGNTTLNFPSLETVCIRECPNMEIFSMGIINAPKLNQIEVLYRPNYDFRWDTDLNTTIVKLLNEKVYLEQCKYLKLSDYPEAEKAWHGKVPLPKACFGKLQTLVVENCDFLSNVIPSLLLPYLKNLKKLQVKNCIYTEVIFDLNDMNMATNEEVSFSLEILTLDQLPNLKHVWSKDPEGIISFINLQEVQVTNCERLKALFTASLPKNLGKLKNLRMESCNSMEEIVGKDEANAESSTIEFVFPWLTSLVLSENPELKFFYAGKHNLICRNLKYLRVYHCGKLEMFTMNFQNYQEGQAKDHQGGTSVDAESFFSIQKVLPKLEEVSLNEKEVMMLWHEKSEEALFHNLKCLQLYCFHNVNESDTLPFGFLLKVPNMKTLAIACSEFKEIFSSQRLEDELIRKLAQLKELRLVSLSQLSSIGLEHSWQDRLCENLEVLQIQRCCRLTNIVQSAVSFSSLKELLINQCYGLECLFTSSTAKSLVRLKEMCIEKCGSIKEIVANEKDESSQDEIIFGQLKKLSLNSLPCLTSFHVGNSSLKLPYLHKVIITQCPKMKIFSQGSIYAPVLMGIQVSQDEYVVYDEFDNAKFVDYNLHWANNLNSTIEQLFHEKDAVLSKEKLI</sequence>
<comment type="caution">
    <text evidence="1">The sequence shown here is derived from an EMBL/GenBank/DDBJ whole genome shotgun (WGS) entry which is preliminary data.</text>
</comment>
<evidence type="ECO:0000313" key="1">
    <source>
        <dbReference type="EMBL" id="KAI4353807.1"/>
    </source>
</evidence>
<name>A0ACB9Q180_BAUVA</name>
<reference evidence="1 2" key="1">
    <citation type="journal article" date="2022" name="DNA Res.">
        <title>Chromosomal-level genome assembly of the orchid tree Bauhinia variegata (Leguminosae; Cercidoideae) supports the allotetraploid origin hypothesis of Bauhinia.</title>
        <authorList>
            <person name="Zhong Y."/>
            <person name="Chen Y."/>
            <person name="Zheng D."/>
            <person name="Pang J."/>
            <person name="Liu Y."/>
            <person name="Luo S."/>
            <person name="Meng S."/>
            <person name="Qian L."/>
            <person name="Wei D."/>
            <person name="Dai S."/>
            <person name="Zhou R."/>
        </authorList>
    </citation>
    <scope>NUCLEOTIDE SEQUENCE [LARGE SCALE GENOMIC DNA]</scope>
    <source>
        <strain evidence="1">BV-YZ2020</strain>
    </source>
</reference>
<dbReference type="Proteomes" id="UP000828941">
    <property type="component" value="Chromosome 2"/>
</dbReference>
<organism evidence="1 2">
    <name type="scientific">Bauhinia variegata</name>
    <name type="common">Purple orchid tree</name>
    <name type="synonym">Phanera variegata</name>
    <dbReference type="NCBI Taxonomy" id="167791"/>
    <lineage>
        <taxon>Eukaryota</taxon>
        <taxon>Viridiplantae</taxon>
        <taxon>Streptophyta</taxon>
        <taxon>Embryophyta</taxon>
        <taxon>Tracheophyta</taxon>
        <taxon>Spermatophyta</taxon>
        <taxon>Magnoliopsida</taxon>
        <taxon>eudicotyledons</taxon>
        <taxon>Gunneridae</taxon>
        <taxon>Pentapetalae</taxon>
        <taxon>rosids</taxon>
        <taxon>fabids</taxon>
        <taxon>Fabales</taxon>
        <taxon>Fabaceae</taxon>
        <taxon>Cercidoideae</taxon>
        <taxon>Cercideae</taxon>
        <taxon>Bauhiniinae</taxon>
        <taxon>Bauhinia</taxon>
    </lineage>
</organism>
<accession>A0ACB9Q180</accession>
<protein>
    <submittedName>
        <fullName evidence="1">Uncharacterized protein</fullName>
    </submittedName>
</protein>
<dbReference type="EMBL" id="CM039427">
    <property type="protein sequence ID" value="KAI4353807.1"/>
    <property type="molecule type" value="Genomic_DNA"/>
</dbReference>
<gene>
    <name evidence="1" type="ORF">L6164_002734</name>
</gene>
<keyword evidence="2" id="KW-1185">Reference proteome</keyword>